<gene>
    <name evidence="2" type="ORF">GCM10023144_42270</name>
</gene>
<organism evidence="2 3">
    <name type="scientific">Pigmentiphaga soli</name>
    <dbReference type="NCBI Taxonomy" id="1007095"/>
    <lineage>
        <taxon>Bacteria</taxon>
        <taxon>Pseudomonadati</taxon>
        <taxon>Pseudomonadota</taxon>
        <taxon>Betaproteobacteria</taxon>
        <taxon>Burkholderiales</taxon>
        <taxon>Alcaligenaceae</taxon>
        <taxon>Pigmentiphaga</taxon>
    </lineage>
</organism>
<feature type="region of interest" description="Disordered" evidence="1">
    <location>
        <begin position="1"/>
        <end position="20"/>
    </location>
</feature>
<dbReference type="EMBL" id="BAABFO010000029">
    <property type="protein sequence ID" value="GAA4341445.1"/>
    <property type="molecule type" value="Genomic_DNA"/>
</dbReference>
<accession>A0ABP8HNQ5</accession>
<dbReference type="RefSeq" id="WP_345251899.1">
    <property type="nucleotide sequence ID" value="NZ_BAABFO010000029.1"/>
</dbReference>
<dbReference type="Gene3D" id="1.20.1290.10">
    <property type="entry name" value="AhpD-like"/>
    <property type="match status" value="1"/>
</dbReference>
<evidence type="ECO:0000256" key="1">
    <source>
        <dbReference type="SAM" id="MobiDB-lite"/>
    </source>
</evidence>
<dbReference type="InterPro" id="IPR029032">
    <property type="entry name" value="AhpD-like"/>
</dbReference>
<proteinExistence type="predicted"/>
<evidence type="ECO:0008006" key="4">
    <source>
        <dbReference type="Google" id="ProtNLM"/>
    </source>
</evidence>
<protein>
    <recommendedName>
        <fullName evidence="4">Carboxymuconolactone decarboxylase-like domain-containing protein</fullName>
    </recommendedName>
</protein>
<evidence type="ECO:0000313" key="3">
    <source>
        <dbReference type="Proteomes" id="UP001501671"/>
    </source>
</evidence>
<comment type="caution">
    <text evidence="2">The sequence shown here is derived from an EMBL/GenBank/DDBJ whole genome shotgun (WGS) entry which is preliminary data.</text>
</comment>
<evidence type="ECO:0000313" key="2">
    <source>
        <dbReference type="EMBL" id="GAA4341445.1"/>
    </source>
</evidence>
<sequence>MHGSDRKPAPPQTGSGLSSTEEVIARLDEFRSRRGYVNPQQGPMAAALPGVFDGYRVFYKALVLDEKHLAPLEKEFVWLVLLCVANELGTHHLNLFFKHGGTNAQASAAFRLAAWVAGVSSFVFVEQNWQRYFPEVRARDTYLAGVDALIAGLEGVTPEWAHLALLSAHSGAHSKWGVAAELEAGYALGIPEAKMAEAMSVALWPCGANSFHDAAGVWLELIRAGRVPASPQFKAWAELPSQDGFELKPR</sequence>
<name>A0ABP8HNQ5_9BURK</name>
<keyword evidence="3" id="KW-1185">Reference proteome</keyword>
<dbReference type="SUPFAM" id="SSF69118">
    <property type="entry name" value="AhpD-like"/>
    <property type="match status" value="1"/>
</dbReference>
<dbReference type="Proteomes" id="UP001501671">
    <property type="component" value="Unassembled WGS sequence"/>
</dbReference>
<reference evidence="3" key="1">
    <citation type="journal article" date="2019" name="Int. J. Syst. Evol. Microbiol.">
        <title>The Global Catalogue of Microorganisms (GCM) 10K type strain sequencing project: providing services to taxonomists for standard genome sequencing and annotation.</title>
        <authorList>
            <consortium name="The Broad Institute Genomics Platform"/>
            <consortium name="The Broad Institute Genome Sequencing Center for Infectious Disease"/>
            <person name="Wu L."/>
            <person name="Ma J."/>
        </authorList>
    </citation>
    <scope>NUCLEOTIDE SEQUENCE [LARGE SCALE GENOMIC DNA]</scope>
    <source>
        <strain evidence="3">JCM 17666</strain>
    </source>
</reference>